<keyword evidence="5" id="KW-0804">Transcription</keyword>
<dbReference type="InterPro" id="IPR036390">
    <property type="entry name" value="WH_DNA-bd_sf"/>
</dbReference>
<comment type="similarity">
    <text evidence="1">Belongs to the LysR transcriptional regulatory family.</text>
</comment>
<dbReference type="Pfam" id="PF00126">
    <property type="entry name" value="HTH_1"/>
    <property type="match status" value="1"/>
</dbReference>
<dbReference type="InterPro" id="IPR005119">
    <property type="entry name" value="LysR_subst-bd"/>
</dbReference>
<comment type="caution">
    <text evidence="7">The sequence shown here is derived from an EMBL/GenBank/DDBJ whole genome shotgun (WGS) entry which is preliminary data.</text>
</comment>
<evidence type="ECO:0000256" key="1">
    <source>
        <dbReference type="ARBA" id="ARBA00009437"/>
    </source>
</evidence>
<dbReference type="EMBL" id="BAABFC010000013">
    <property type="protein sequence ID" value="GAA4500052.1"/>
    <property type="molecule type" value="Genomic_DNA"/>
</dbReference>
<dbReference type="SUPFAM" id="SSF53850">
    <property type="entry name" value="Periplasmic binding protein-like II"/>
    <property type="match status" value="1"/>
</dbReference>
<evidence type="ECO:0000313" key="7">
    <source>
        <dbReference type="EMBL" id="GAA4500052.1"/>
    </source>
</evidence>
<name>A0ABP8QBU8_9GAMM</name>
<accession>A0ABP8QBU8</accession>
<keyword evidence="4" id="KW-0010">Activator</keyword>
<dbReference type="Pfam" id="PF03466">
    <property type="entry name" value="LysR_substrate"/>
    <property type="match status" value="1"/>
</dbReference>
<dbReference type="PROSITE" id="PS50931">
    <property type="entry name" value="HTH_LYSR"/>
    <property type="match status" value="1"/>
</dbReference>
<keyword evidence="2" id="KW-0805">Transcription regulation</keyword>
<reference evidence="8" key="1">
    <citation type="journal article" date="2019" name="Int. J. Syst. Evol. Microbiol.">
        <title>The Global Catalogue of Microorganisms (GCM) 10K type strain sequencing project: providing services to taxonomists for standard genome sequencing and annotation.</title>
        <authorList>
            <consortium name="The Broad Institute Genomics Platform"/>
            <consortium name="The Broad Institute Genome Sequencing Center for Infectious Disease"/>
            <person name="Wu L."/>
            <person name="Ma J."/>
        </authorList>
    </citation>
    <scope>NUCLEOTIDE SEQUENCE [LARGE SCALE GENOMIC DNA]</scope>
    <source>
        <strain evidence="8">JCM 32226</strain>
    </source>
</reference>
<keyword evidence="8" id="KW-1185">Reference proteome</keyword>
<evidence type="ECO:0000256" key="2">
    <source>
        <dbReference type="ARBA" id="ARBA00023015"/>
    </source>
</evidence>
<organism evidence="7 8">
    <name type="scientific">Pseudaeromonas paramecii</name>
    <dbReference type="NCBI Taxonomy" id="2138166"/>
    <lineage>
        <taxon>Bacteria</taxon>
        <taxon>Pseudomonadati</taxon>
        <taxon>Pseudomonadota</taxon>
        <taxon>Gammaproteobacteria</taxon>
        <taxon>Aeromonadales</taxon>
        <taxon>Aeromonadaceae</taxon>
        <taxon>Pseudaeromonas</taxon>
    </lineage>
</organism>
<evidence type="ECO:0000259" key="6">
    <source>
        <dbReference type="PROSITE" id="PS50931"/>
    </source>
</evidence>
<protein>
    <submittedName>
        <fullName evidence="7">Transcriptional activator NhaR</fullName>
    </submittedName>
</protein>
<dbReference type="PANTHER" id="PTHR30293">
    <property type="entry name" value="TRANSCRIPTIONAL REGULATORY PROTEIN NAC-RELATED"/>
    <property type="match status" value="1"/>
</dbReference>
<dbReference type="InterPro" id="IPR000847">
    <property type="entry name" value="LysR_HTH_N"/>
</dbReference>
<proteinExistence type="inferred from homology"/>
<evidence type="ECO:0000313" key="8">
    <source>
        <dbReference type="Proteomes" id="UP001501321"/>
    </source>
</evidence>
<dbReference type="PANTHER" id="PTHR30293:SF2">
    <property type="entry name" value="TRANSCRIPTIONAL ACTIVATOR PROTEIN NHAR"/>
    <property type="match status" value="1"/>
</dbReference>
<feature type="domain" description="HTH lysR-type" evidence="6">
    <location>
        <begin position="4"/>
        <end position="61"/>
    </location>
</feature>
<dbReference type="Gene3D" id="1.10.10.10">
    <property type="entry name" value="Winged helix-like DNA-binding domain superfamily/Winged helix DNA-binding domain"/>
    <property type="match status" value="1"/>
</dbReference>
<keyword evidence="3" id="KW-0238">DNA-binding</keyword>
<dbReference type="NCBIfam" id="NF008284">
    <property type="entry name" value="PRK11062.1"/>
    <property type="match status" value="1"/>
</dbReference>
<sequence>MSHLNYNHLYYFWMTQKRGSVTRAAEALFLTPQTVTGQIRLLEQRLGGRLFKRKGRQLEATELGQLIFQYADKMFSLSYEMLDIINYRKDNHIMFDVGIADALSKRLASRVLLSVLPADGNIHLRCFESTHEMLLGQLSEHKLDMILSDCPVDSSQHAGLLSKKLGECGVSFFCKSPLPKAPFPACLEERKLLIPGRRTAMGRQLTRWFEEKGLHPKVLGEFDDAALMKAFGFFNQGIFVAPSLYQEELLEGEAVELLGETHELKEEYYVIFAERMIQHPAVKKICESDFSELFGGKQPF</sequence>
<gene>
    <name evidence="7" type="primary">nhaR</name>
    <name evidence="7" type="ORF">GCM10023095_21180</name>
</gene>
<evidence type="ECO:0000256" key="5">
    <source>
        <dbReference type="ARBA" id="ARBA00023163"/>
    </source>
</evidence>
<dbReference type="Proteomes" id="UP001501321">
    <property type="component" value="Unassembled WGS sequence"/>
</dbReference>
<dbReference type="InterPro" id="IPR036388">
    <property type="entry name" value="WH-like_DNA-bd_sf"/>
</dbReference>
<evidence type="ECO:0000256" key="4">
    <source>
        <dbReference type="ARBA" id="ARBA00023159"/>
    </source>
</evidence>
<evidence type="ECO:0000256" key="3">
    <source>
        <dbReference type="ARBA" id="ARBA00023125"/>
    </source>
</evidence>
<dbReference type="Gene3D" id="3.40.190.290">
    <property type="match status" value="1"/>
</dbReference>
<dbReference type="SUPFAM" id="SSF46785">
    <property type="entry name" value="Winged helix' DNA-binding domain"/>
    <property type="match status" value="1"/>
</dbReference>
<dbReference type="RefSeq" id="WP_345012849.1">
    <property type="nucleotide sequence ID" value="NZ_BAABFC010000013.1"/>
</dbReference>